<evidence type="ECO:0000256" key="2">
    <source>
        <dbReference type="ARBA" id="ARBA00022448"/>
    </source>
</evidence>
<dbReference type="Proteomes" id="UP001501410">
    <property type="component" value="Unassembled WGS sequence"/>
</dbReference>
<dbReference type="PANTHER" id="PTHR43335">
    <property type="entry name" value="ABC TRANSPORTER, ATP-BINDING PROTEIN"/>
    <property type="match status" value="1"/>
</dbReference>
<dbReference type="CDD" id="cd03268">
    <property type="entry name" value="ABC_BcrA_bacitracin_resist"/>
    <property type="match status" value="1"/>
</dbReference>
<dbReference type="SMART" id="SM00382">
    <property type="entry name" value="AAA"/>
    <property type="match status" value="1"/>
</dbReference>
<feature type="domain" description="ABC transporter" evidence="5">
    <location>
        <begin position="4"/>
        <end position="233"/>
    </location>
</feature>
<name>A0ABP8MTX6_9BACT</name>
<dbReference type="InterPro" id="IPR003439">
    <property type="entry name" value="ABC_transporter-like_ATP-bd"/>
</dbReference>
<keyword evidence="7" id="KW-1185">Reference proteome</keyword>
<evidence type="ECO:0000256" key="3">
    <source>
        <dbReference type="ARBA" id="ARBA00022741"/>
    </source>
</evidence>
<dbReference type="PROSITE" id="PS50893">
    <property type="entry name" value="ABC_TRANSPORTER_2"/>
    <property type="match status" value="1"/>
</dbReference>
<dbReference type="Gene3D" id="3.40.50.300">
    <property type="entry name" value="P-loop containing nucleotide triphosphate hydrolases"/>
    <property type="match status" value="1"/>
</dbReference>
<keyword evidence="4 6" id="KW-0067">ATP-binding</keyword>
<evidence type="ECO:0000256" key="4">
    <source>
        <dbReference type="ARBA" id="ARBA00022840"/>
    </source>
</evidence>
<evidence type="ECO:0000313" key="6">
    <source>
        <dbReference type="EMBL" id="GAA4454203.1"/>
    </source>
</evidence>
<dbReference type="Pfam" id="PF00005">
    <property type="entry name" value="ABC_tran"/>
    <property type="match status" value="1"/>
</dbReference>
<sequence>MTIIETQHLSKRFGSFQAVDDLSFSIKAGDVYGFLGQNGAGKSTTMRMLLGLIRPDSGKIFIKGSLYTGKEAHLLSYIGAIIERPDMYGYLSGWDNLKIFARLSFRPIPDSRLYEILELVGLRGREQDKVRAYSQGMKQRLGIAIAMVHNPELLILDEPTNGLDPQGIAEMRQLIKTLSADYGKTILVSSHLLYEIEQVATRMIIIHKGKKIVEGSVSELLNPSETLIEINWNNSGEALQQLSASRWSQAIQSADTSRLLLKMHPDEVPQLNRLLVSTGADVLQIRSRHSLEDYFIQLTHDAADPHRAL</sequence>
<dbReference type="InterPro" id="IPR017871">
    <property type="entry name" value="ABC_transporter-like_CS"/>
</dbReference>
<keyword evidence="2" id="KW-0813">Transport</keyword>
<evidence type="ECO:0000259" key="5">
    <source>
        <dbReference type="PROSITE" id="PS50893"/>
    </source>
</evidence>
<organism evidence="6 7">
    <name type="scientific">Rurimicrobium arvi</name>
    <dbReference type="NCBI Taxonomy" id="2049916"/>
    <lineage>
        <taxon>Bacteria</taxon>
        <taxon>Pseudomonadati</taxon>
        <taxon>Bacteroidota</taxon>
        <taxon>Chitinophagia</taxon>
        <taxon>Chitinophagales</taxon>
        <taxon>Chitinophagaceae</taxon>
        <taxon>Rurimicrobium</taxon>
    </lineage>
</organism>
<dbReference type="InterPro" id="IPR027417">
    <property type="entry name" value="P-loop_NTPase"/>
</dbReference>
<dbReference type="EMBL" id="BAABEZ010000022">
    <property type="protein sequence ID" value="GAA4454203.1"/>
    <property type="molecule type" value="Genomic_DNA"/>
</dbReference>
<dbReference type="InterPro" id="IPR003593">
    <property type="entry name" value="AAA+_ATPase"/>
</dbReference>
<accession>A0ABP8MTX6</accession>
<evidence type="ECO:0000313" key="7">
    <source>
        <dbReference type="Proteomes" id="UP001501410"/>
    </source>
</evidence>
<evidence type="ECO:0000256" key="1">
    <source>
        <dbReference type="ARBA" id="ARBA00005417"/>
    </source>
</evidence>
<gene>
    <name evidence="6" type="ORF">GCM10023092_15840</name>
</gene>
<dbReference type="GO" id="GO:0005524">
    <property type="term" value="F:ATP binding"/>
    <property type="evidence" value="ECO:0007669"/>
    <property type="project" value="UniProtKB-KW"/>
</dbReference>
<protein>
    <submittedName>
        <fullName evidence="6">ABC transporter ATP-binding protein</fullName>
    </submittedName>
</protein>
<dbReference type="RefSeq" id="WP_344825044.1">
    <property type="nucleotide sequence ID" value="NZ_BAABEZ010000022.1"/>
</dbReference>
<keyword evidence="3" id="KW-0547">Nucleotide-binding</keyword>
<dbReference type="PANTHER" id="PTHR43335:SF4">
    <property type="entry name" value="ABC TRANSPORTER, ATP-BINDING PROTEIN"/>
    <property type="match status" value="1"/>
</dbReference>
<dbReference type="PROSITE" id="PS00211">
    <property type="entry name" value="ABC_TRANSPORTER_1"/>
    <property type="match status" value="1"/>
</dbReference>
<comment type="caution">
    <text evidence="6">The sequence shown here is derived from an EMBL/GenBank/DDBJ whole genome shotgun (WGS) entry which is preliminary data.</text>
</comment>
<reference evidence="7" key="1">
    <citation type="journal article" date="2019" name="Int. J. Syst. Evol. Microbiol.">
        <title>The Global Catalogue of Microorganisms (GCM) 10K type strain sequencing project: providing services to taxonomists for standard genome sequencing and annotation.</title>
        <authorList>
            <consortium name="The Broad Institute Genomics Platform"/>
            <consortium name="The Broad Institute Genome Sequencing Center for Infectious Disease"/>
            <person name="Wu L."/>
            <person name="Ma J."/>
        </authorList>
    </citation>
    <scope>NUCLEOTIDE SEQUENCE [LARGE SCALE GENOMIC DNA]</scope>
    <source>
        <strain evidence="7">JCM 31921</strain>
    </source>
</reference>
<comment type="similarity">
    <text evidence="1">Belongs to the ABC transporter superfamily.</text>
</comment>
<dbReference type="SUPFAM" id="SSF52540">
    <property type="entry name" value="P-loop containing nucleoside triphosphate hydrolases"/>
    <property type="match status" value="1"/>
</dbReference>
<proteinExistence type="inferred from homology"/>